<evidence type="ECO:0000259" key="9">
    <source>
        <dbReference type="PROSITE" id="PS51755"/>
    </source>
</evidence>
<dbReference type="InterPro" id="IPR011006">
    <property type="entry name" value="CheY-like_superfamily"/>
</dbReference>
<dbReference type="PANTHER" id="PTHR48111">
    <property type="entry name" value="REGULATOR OF RPOS"/>
    <property type="match status" value="1"/>
</dbReference>
<evidence type="ECO:0000313" key="10">
    <source>
        <dbReference type="EMBL" id="OLF47352.1"/>
    </source>
</evidence>
<dbReference type="PANTHER" id="PTHR48111:SF2">
    <property type="entry name" value="RESPONSE REGULATOR SAER"/>
    <property type="match status" value="1"/>
</dbReference>
<dbReference type="InterPro" id="IPR001867">
    <property type="entry name" value="OmpR/PhoB-type_DNA-bd"/>
</dbReference>
<dbReference type="GO" id="GO:0006355">
    <property type="term" value="P:regulation of DNA-templated transcription"/>
    <property type="evidence" value="ECO:0007669"/>
    <property type="project" value="InterPro"/>
</dbReference>
<comment type="caution">
    <text evidence="10">The sequence shown here is derived from an EMBL/GenBank/DDBJ whole genome shotgun (WGS) entry which is preliminary data.</text>
</comment>
<accession>A0A1Q8E6C0</accession>
<dbReference type="Gene3D" id="3.40.50.2300">
    <property type="match status" value="1"/>
</dbReference>
<dbReference type="EMBL" id="MSJM01000007">
    <property type="protein sequence ID" value="OLF47352.1"/>
    <property type="molecule type" value="Genomic_DNA"/>
</dbReference>
<dbReference type="InterPro" id="IPR039420">
    <property type="entry name" value="WalR-like"/>
</dbReference>
<dbReference type="OrthoDB" id="9790442at2"/>
<dbReference type="GO" id="GO:0032993">
    <property type="term" value="C:protein-DNA complex"/>
    <property type="evidence" value="ECO:0007669"/>
    <property type="project" value="TreeGrafter"/>
</dbReference>
<gene>
    <name evidence="10" type="ORF">BU202_08485</name>
</gene>
<dbReference type="SUPFAM" id="SSF52172">
    <property type="entry name" value="CheY-like"/>
    <property type="match status" value="1"/>
</dbReference>
<dbReference type="SMART" id="SM00448">
    <property type="entry name" value="REC"/>
    <property type="match status" value="1"/>
</dbReference>
<evidence type="ECO:0000256" key="7">
    <source>
        <dbReference type="PROSITE-ProRule" id="PRU01091"/>
    </source>
</evidence>
<feature type="modified residue" description="4-aspartylphosphate" evidence="6">
    <location>
        <position position="52"/>
    </location>
</feature>
<dbReference type="InterPro" id="IPR016032">
    <property type="entry name" value="Sig_transdc_resp-reg_C-effctor"/>
</dbReference>
<keyword evidence="11" id="KW-1185">Reference proteome</keyword>
<dbReference type="GO" id="GO:0000156">
    <property type="term" value="F:phosphorelay response regulator activity"/>
    <property type="evidence" value="ECO:0007669"/>
    <property type="project" value="TreeGrafter"/>
</dbReference>
<dbReference type="Pfam" id="PF00486">
    <property type="entry name" value="Trans_reg_C"/>
    <property type="match status" value="1"/>
</dbReference>
<keyword evidence="3" id="KW-0805">Transcription regulation</keyword>
<dbReference type="InterPro" id="IPR036388">
    <property type="entry name" value="WH-like_DNA-bd_sf"/>
</dbReference>
<keyword evidence="2" id="KW-0902">Two-component regulatory system</keyword>
<dbReference type="GO" id="GO:0000976">
    <property type="term" value="F:transcription cis-regulatory region binding"/>
    <property type="evidence" value="ECO:0007669"/>
    <property type="project" value="TreeGrafter"/>
</dbReference>
<evidence type="ECO:0000256" key="6">
    <source>
        <dbReference type="PROSITE-ProRule" id="PRU00169"/>
    </source>
</evidence>
<dbReference type="Gene3D" id="6.10.250.690">
    <property type="match status" value="1"/>
</dbReference>
<dbReference type="Proteomes" id="UP000186890">
    <property type="component" value="Unassembled WGS sequence"/>
</dbReference>
<dbReference type="CDD" id="cd00383">
    <property type="entry name" value="trans_reg_C"/>
    <property type="match status" value="1"/>
</dbReference>
<protein>
    <submittedName>
        <fullName evidence="10">DNA-binding response regulator</fullName>
    </submittedName>
</protein>
<evidence type="ECO:0000256" key="4">
    <source>
        <dbReference type="ARBA" id="ARBA00023125"/>
    </source>
</evidence>
<evidence type="ECO:0000313" key="11">
    <source>
        <dbReference type="Proteomes" id="UP000186890"/>
    </source>
</evidence>
<organism evidence="10 11">
    <name type="scientific">Streptococcus cuniculi</name>
    <dbReference type="NCBI Taxonomy" id="1432788"/>
    <lineage>
        <taxon>Bacteria</taxon>
        <taxon>Bacillati</taxon>
        <taxon>Bacillota</taxon>
        <taxon>Bacilli</taxon>
        <taxon>Lactobacillales</taxon>
        <taxon>Streptococcaceae</taxon>
        <taxon>Streptococcus</taxon>
    </lineage>
</organism>
<dbReference type="CDD" id="cd17574">
    <property type="entry name" value="REC_OmpR"/>
    <property type="match status" value="1"/>
</dbReference>
<dbReference type="RefSeq" id="WP_075105351.1">
    <property type="nucleotide sequence ID" value="NZ_MSJM01000007.1"/>
</dbReference>
<sequence length="233" mass="27049">MYQVLVVDDDEEILKLIRTILEMKNISVTTRQEVTFPIDPQEFKGFDLILLDVMLPHTDGLTICRAIRQEIQTPIVFVSARDSEEDIVKGLQLGGDDYIIKPFGVKQLSAKVEAHLRREVRTRQAQERYEQVVRELGPVSFFLEGKKVSIRGQTLPLTHREYAILELLSRYPQKVFTREEIYEHVYDEEADVLFHSISEYIYQIRTKCAPHGVNPIKTIRGIGYQYADDTILH</sequence>
<evidence type="ECO:0000256" key="5">
    <source>
        <dbReference type="ARBA" id="ARBA00023163"/>
    </source>
</evidence>
<feature type="domain" description="Response regulatory" evidence="8">
    <location>
        <begin position="3"/>
        <end position="116"/>
    </location>
</feature>
<dbReference type="SMART" id="SM00862">
    <property type="entry name" value="Trans_reg_C"/>
    <property type="match status" value="1"/>
</dbReference>
<feature type="domain" description="OmpR/PhoB-type" evidence="9">
    <location>
        <begin position="131"/>
        <end position="228"/>
    </location>
</feature>
<dbReference type="PROSITE" id="PS50110">
    <property type="entry name" value="RESPONSE_REGULATORY"/>
    <property type="match status" value="1"/>
</dbReference>
<keyword evidence="1 6" id="KW-0597">Phosphoprotein</keyword>
<dbReference type="AlphaFoldDB" id="A0A1Q8E6C0"/>
<name>A0A1Q8E6C0_9STRE</name>
<dbReference type="InterPro" id="IPR001789">
    <property type="entry name" value="Sig_transdc_resp-reg_receiver"/>
</dbReference>
<keyword evidence="5" id="KW-0804">Transcription</keyword>
<dbReference type="PROSITE" id="PS51755">
    <property type="entry name" value="OMPR_PHOB"/>
    <property type="match status" value="1"/>
</dbReference>
<evidence type="ECO:0000256" key="2">
    <source>
        <dbReference type="ARBA" id="ARBA00023012"/>
    </source>
</evidence>
<evidence type="ECO:0000256" key="1">
    <source>
        <dbReference type="ARBA" id="ARBA00022553"/>
    </source>
</evidence>
<evidence type="ECO:0000259" key="8">
    <source>
        <dbReference type="PROSITE" id="PS50110"/>
    </source>
</evidence>
<feature type="DNA-binding region" description="OmpR/PhoB-type" evidence="7">
    <location>
        <begin position="131"/>
        <end position="228"/>
    </location>
</feature>
<proteinExistence type="predicted"/>
<dbReference type="SUPFAM" id="SSF46894">
    <property type="entry name" value="C-terminal effector domain of the bipartite response regulators"/>
    <property type="match status" value="1"/>
</dbReference>
<reference evidence="11" key="1">
    <citation type="submission" date="2016-12" db="EMBL/GenBank/DDBJ databases">
        <authorList>
            <person name="Gulvik C.A."/>
        </authorList>
    </citation>
    <scope>NUCLEOTIDE SEQUENCE [LARGE SCALE GENOMIC DNA]</scope>
    <source>
        <strain evidence="11">NED12-00049-6B</strain>
    </source>
</reference>
<dbReference type="Pfam" id="PF00072">
    <property type="entry name" value="Response_reg"/>
    <property type="match status" value="1"/>
</dbReference>
<dbReference type="Gene3D" id="1.10.10.10">
    <property type="entry name" value="Winged helix-like DNA-binding domain superfamily/Winged helix DNA-binding domain"/>
    <property type="match status" value="1"/>
</dbReference>
<dbReference type="GO" id="GO:0005829">
    <property type="term" value="C:cytosol"/>
    <property type="evidence" value="ECO:0007669"/>
    <property type="project" value="TreeGrafter"/>
</dbReference>
<keyword evidence="4 7" id="KW-0238">DNA-binding</keyword>
<evidence type="ECO:0000256" key="3">
    <source>
        <dbReference type="ARBA" id="ARBA00023015"/>
    </source>
</evidence>